<reference evidence="14 15" key="1">
    <citation type="journal article" date="2005" name="Int. J. Syst. Evol. Microbiol.">
        <title>Bacillus cibi sp. nov., isolated from jeotgal, a traditional Korean fermented seafood.</title>
        <authorList>
            <person name="Yoon J.H."/>
            <person name="Lee C.H."/>
            <person name="Oh T.K."/>
        </authorList>
    </citation>
    <scope>NUCLEOTIDE SEQUENCE [LARGE SCALE GENOMIC DNA]</scope>
    <source>
        <strain evidence="14 15">DSM 16189</strain>
    </source>
</reference>
<organism evidence="14 15">
    <name type="scientific">Metabacillus indicus</name>
    <name type="common">Bacillus indicus</name>
    <dbReference type="NCBI Taxonomy" id="246786"/>
    <lineage>
        <taxon>Bacteria</taxon>
        <taxon>Bacillati</taxon>
        <taxon>Bacillota</taxon>
        <taxon>Bacilli</taxon>
        <taxon>Bacillales</taxon>
        <taxon>Bacillaceae</taxon>
        <taxon>Metabacillus</taxon>
    </lineage>
</organism>
<comment type="similarity">
    <text evidence="2">Belongs to the LytR/CpsA/Psr (LCP) family.</text>
</comment>
<dbReference type="InterPro" id="IPR050922">
    <property type="entry name" value="LytR/CpsA/Psr_CW_biosynth"/>
</dbReference>
<evidence type="ECO:0000313" key="15">
    <source>
        <dbReference type="Proteomes" id="UP000028549"/>
    </source>
</evidence>
<accession>A0A084H2R0</accession>
<dbReference type="Pfam" id="PF03816">
    <property type="entry name" value="LytR_cpsA_psr"/>
    <property type="match status" value="1"/>
</dbReference>
<evidence type="ECO:0000256" key="10">
    <source>
        <dbReference type="ARBA" id="ARBA00037178"/>
    </source>
</evidence>
<evidence type="ECO:0000256" key="3">
    <source>
        <dbReference type="ARBA" id="ARBA00022475"/>
    </source>
</evidence>
<protein>
    <recommendedName>
        <fullName evidence="11">Regulatory protein MsrR</fullName>
    </recommendedName>
</protein>
<name>A0A084H2R0_METID</name>
<dbReference type="Gene3D" id="3.40.630.190">
    <property type="entry name" value="LCP protein"/>
    <property type="match status" value="1"/>
</dbReference>
<evidence type="ECO:0000256" key="6">
    <source>
        <dbReference type="ARBA" id="ARBA00022989"/>
    </source>
</evidence>
<evidence type="ECO:0000256" key="12">
    <source>
        <dbReference type="SAM" id="Phobius"/>
    </source>
</evidence>
<evidence type="ECO:0000256" key="9">
    <source>
        <dbReference type="ARBA" id="ARBA00023163"/>
    </source>
</evidence>
<keyword evidence="7" id="KW-0805">Transcription regulation</keyword>
<evidence type="ECO:0000259" key="13">
    <source>
        <dbReference type="Pfam" id="PF03816"/>
    </source>
</evidence>
<evidence type="ECO:0000256" key="4">
    <source>
        <dbReference type="ARBA" id="ARBA00022692"/>
    </source>
</evidence>
<keyword evidence="5" id="KW-0735">Signal-anchor</keyword>
<proteinExistence type="inferred from homology"/>
<dbReference type="AlphaFoldDB" id="A0A084H2R0"/>
<gene>
    <name evidence="14" type="ORF">GS18_0202685</name>
</gene>
<evidence type="ECO:0000256" key="1">
    <source>
        <dbReference type="ARBA" id="ARBA00004401"/>
    </source>
</evidence>
<dbReference type="NCBIfam" id="TIGR00350">
    <property type="entry name" value="lytR_cpsA_psr"/>
    <property type="match status" value="1"/>
</dbReference>
<dbReference type="EMBL" id="JNVC02000001">
    <property type="protein sequence ID" value="KEZ53872.1"/>
    <property type="molecule type" value="Genomic_DNA"/>
</dbReference>
<dbReference type="PANTHER" id="PTHR33392">
    <property type="entry name" value="POLYISOPRENYL-TEICHOIC ACID--PEPTIDOGLYCAN TEICHOIC ACID TRANSFERASE TAGU"/>
    <property type="match status" value="1"/>
</dbReference>
<evidence type="ECO:0000256" key="5">
    <source>
        <dbReference type="ARBA" id="ARBA00022968"/>
    </source>
</evidence>
<evidence type="ECO:0000256" key="7">
    <source>
        <dbReference type="ARBA" id="ARBA00023015"/>
    </source>
</evidence>
<dbReference type="OrthoDB" id="9782542at2"/>
<comment type="function">
    <text evidence="10">Involved in SarA attenuation. Affects resistance to oxacillin and teicoplanin, as well as the synthesis of virulence factors.</text>
</comment>
<evidence type="ECO:0000256" key="8">
    <source>
        <dbReference type="ARBA" id="ARBA00023136"/>
    </source>
</evidence>
<dbReference type="PANTHER" id="PTHR33392:SF8">
    <property type="entry name" value="REGULATORY PROTEIN MSRR"/>
    <property type="match status" value="1"/>
</dbReference>
<sequence>MRSDKLLNKKRRGRRRLLTFLTAFILITFITGWYIYNEYVTGFEETAADTNLKKTEYKFNGQKDANGNTNILVLGSDSRGEEHARTDTIMIAQYNEDSQKPKLVSIMRDSFVDIPGHGRNKINLAFALGGPDLLRETIKHNFDIDIQHYAIIDFNGFQNVIDTAFPDGVEVNVEHEMSYKIGVTIEQGNQKLDGKHLLGYVRYRGDAESDFGRVRRQQEVMNIILKDMLTLDGITKLPKLAGVITPYINTNLDTSTGIFMAKDIVTNKSKLETMRIPVDGTFENARYEGAGSVLDLDIEENKKAITEFMGA</sequence>
<keyword evidence="8 12" id="KW-0472">Membrane</keyword>
<evidence type="ECO:0000256" key="2">
    <source>
        <dbReference type="ARBA" id="ARBA00006068"/>
    </source>
</evidence>
<feature type="domain" description="Cell envelope-related transcriptional attenuator" evidence="13">
    <location>
        <begin position="85"/>
        <end position="228"/>
    </location>
</feature>
<keyword evidence="15" id="KW-1185">Reference proteome</keyword>
<keyword evidence="4 12" id="KW-0812">Transmembrane</keyword>
<keyword evidence="6 12" id="KW-1133">Transmembrane helix</keyword>
<dbReference type="Proteomes" id="UP000028549">
    <property type="component" value="Unassembled WGS sequence"/>
</dbReference>
<keyword evidence="3" id="KW-1003">Cell membrane</keyword>
<dbReference type="GO" id="GO:0071555">
    <property type="term" value="P:cell wall organization"/>
    <property type="evidence" value="ECO:0007669"/>
    <property type="project" value="UniProtKB-KW"/>
</dbReference>
<dbReference type="InterPro" id="IPR004474">
    <property type="entry name" value="LytR_CpsA_psr"/>
</dbReference>
<comment type="caution">
    <text evidence="14">The sequence shown here is derived from an EMBL/GenBank/DDBJ whole genome shotgun (WGS) entry which is preliminary data.</text>
</comment>
<evidence type="ECO:0000313" key="14">
    <source>
        <dbReference type="EMBL" id="KEZ53872.1"/>
    </source>
</evidence>
<keyword evidence="9" id="KW-0804">Transcription</keyword>
<dbReference type="GO" id="GO:0005886">
    <property type="term" value="C:plasma membrane"/>
    <property type="evidence" value="ECO:0007669"/>
    <property type="project" value="UniProtKB-SubCell"/>
</dbReference>
<feature type="transmembrane region" description="Helical" evidence="12">
    <location>
        <begin position="17"/>
        <end position="36"/>
    </location>
</feature>
<comment type="subcellular location">
    <subcellularLocation>
        <location evidence="1">Cell membrane</location>
        <topology evidence="1">Single-pass type II membrane protein</topology>
    </subcellularLocation>
</comment>
<evidence type="ECO:0000256" key="11">
    <source>
        <dbReference type="ARBA" id="ARBA00040752"/>
    </source>
</evidence>